<evidence type="ECO:0000313" key="3">
    <source>
        <dbReference type="EMBL" id="RKP14439.1"/>
    </source>
</evidence>
<dbReference type="InterPro" id="IPR029058">
    <property type="entry name" value="AB_hydrolase_fold"/>
</dbReference>
<feature type="domain" description="Alpha/beta hydrolase fold-3" evidence="2">
    <location>
        <begin position="180"/>
        <end position="303"/>
    </location>
</feature>
<dbReference type="Gene3D" id="3.40.50.1820">
    <property type="entry name" value="alpha/beta hydrolase"/>
    <property type="match status" value="2"/>
</dbReference>
<dbReference type="PANTHER" id="PTHR23025">
    <property type="entry name" value="TRIACYLGLYCEROL LIPASE"/>
    <property type="match status" value="1"/>
</dbReference>
<proteinExistence type="predicted"/>
<keyword evidence="3" id="KW-0378">Hydrolase</keyword>
<dbReference type="SUPFAM" id="SSF53474">
    <property type="entry name" value="alpha/beta-Hydrolases"/>
    <property type="match status" value="1"/>
</dbReference>
<accession>A0A4V1IYG1</accession>
<dbReference type="GO" id="GO:0019433">
    <property type="term" value="P:triglyceride catabolic process"/>
    <property type="evidence" value="ECO:0007669"/>
    <property type="project" value="TreeGrafter"/>
</dbReference>
<organism evidence="3 4">
    <name type="scientific">Piptocephalis cylindrospora</name>
    <dbReference type="NCBI Taxonomy" id="1907219"/>
    <lineage>
        <taxon>Eukaryota</taxon>
        <taxon>Fungi</taxon>
        <taxon>Fungi incertae sedis</taxon>
        <taxon>Zoopagomycota</taxon>
        <taxon>Zoopagomycotina</taxon>
        <taxon>Zoopagomycetes</taxon>
        <taxon>Zoopagales</taxon>
        <taxon>Piptocephalidaceae</taxon>
        <taxon>Piptocephalis</taxon>
    </lineage>
</organism>
<feature type="domain" description="Alpha/beta hydrolase fold-3" evidence="2">
    <location>
        <begin position="390"/>
        <end position="471"/>
    </location>
</feature>
<evidence type="ECO:0000259" key="2">
    <source>
        <dbReference type="Pfam" id="PF07859"/>
    </source>
</evidence>
<dbReference type="OrthoDB" id="5570009at2759"/>
<gene>
    <name evidence="3" type="ORF">BJ684DRAFT_8597</name>
</gene>
<evidence type="ECO:0000256" key="1">
    <source>
        <dbReference type="SAM" id="MobiDB-lite"/>
    </source>
</evidence>
<dbReference type="AlphaFoldDB" id="A0A4V1IYG1"/>
<dbReference type="PANTHER" id="PTHR23025:SF3">
    <property type="entry name" value="HORMONE-SENSITIVE LIPASE"/>
    <property type="match status" value="1"/>
</dbReference>
<dbReference type="GO" id="GO:0004771">
    <property type="term" value="F:sterol ester esterase activity"/>
    <property type="evidence" value="ECO:0007669"/>
    <property type="project" value="TreeGrafter"/>
</dbReference>
<protein>
    <submittedName>
        <fullName evidence="3">Alpha/Beta hydrolase protein</fullName>
    </submittedName>
</protein>
<reference evidence="4" key="1">
    <citation type="journal article" date="2018" name="Nat. Microbiol.">
        <title>Leveraging single-cell genomics to expand the fungal tree of life.</title>
        <authorList>
            <person name="Ahrendt S.R."/>
            <person name="Quandt C.A."/>
            <person name="Ciobanu D."/>
            <person name="Clum A."/>
            <person name="Salamov A."/>
            <person name="Andreopoulos B."/>
            <person name="Cheng J.F."/>
            <person name="Woyke T."/>
            <person name="Pelin A."/>
            <person name="Henrissat B."/>
            <person name="Reynolds N.K."/>
            <person name="Benny G.L."/>
            <person name="Smith M.E."/>
            <person name="James T.Y."/>
            <person name="Grigoriev I.V."/>
        </authorList>
    </citation>
    <scope>NUCLEOTIDE SEQUENCE [LARGE SCALE GENOMIC DNA]</scope>
</reference>
<keyword evidence="4" id="KW-1185">Reference proteome</keyword>
<dbReference type="Proteomes" id="UP000267251">
    <property type="component" value="Unassembled WGS sequence"/>
</dbReference>
<sequence>MRQGRPPAFLARFSTRLRSSTPWQIILGTLLCIHLLRNALLLLGLNPPEPMARVYSRNFYRASWIFTATDAGFWTAMNIRPIWARHFFSCLFSIYFLVFADQADEVSRKYRATLTVEQIRTSMERGRNPIIRFLNILERPSMGLVRKICLPRSNPHLAPITLYLFHPGPPSTLVHTVELVLNFPGGGFVSMSPDCHDDCLRQSAKLSGKTIVSVDYGKAPEYPFPWALEECFEAYTQIIASNGACLGMNMEGSEPLRVIFFGDSAGGNLASGVMLKIIEDPGKIRHPSGLVLVYPCLDFRISAWMSEESSTVLRTESSLELPGLLEAKDHMAHNSPLALIPDTVSRWRGRRSLSLSERVEGTARKWMDGENQAPRRDPGRVGTRLMMSSRTSYISDRILPSELMRSMAILYIGPNHRPDFEKNYLLSPIVAPDHLLAQFPPIYLLCGEKDPFVDDSVVFAGRMRAAKAKRSYSRPASSAQEGGELGGKGDEVHLQLIKGISHGFFTMLPILPEAKGALRITAGWMKALLHKGEGGAGESPGPGASDQQAHDDWIKTAVLPEHRLMERRRVAVTHPYSANMDPSTIVGLASHPNLDPAEKIINDGEVTLPSPGHVTTDGGVGDSGENGENGVLFEV</sequence>
<feature type="region of interest" description="Disordered" evidence="1">
    <location>
        <begin position="606"/>
        <end position="635"/>
    </location>
</feature>
<evidence type="ECO:0000313" key="4">
    <source>
        <dbReference type="Proteomes" id="UP000267251"/>
    </source>
</evidence>
<dbReference type="GO" id="GO:0005829">
    <property type="term" value="C:cytosol"/>
    <property type="evidence" value="ECO:0007669"/>
    <property type="project" value="TreeGrafter"/>
</dbReference>
<dbReference type="Pfam" id="PF07859">
    <property type="entry name" value="Abhydrolase_3"/>
    <property type="match status" value="2"/>
</dbReference>
<name>A0A4V1IYG1_9FUNG</name>
<dbReference type="GO" id="GO:0004806">
    <property type="term" value="F:triacylglycerol lipase activity"/>
    <property type="evidence" value="ECO:0007669"/>
    <property type="project" value="TreeGrafter"/>
</dbReference>
<dbReference type="InterPro" id="IPR013094">
    <property type="entry name" value="AB_hydrolase_3"/>
</dbReference>
<dbReference type="EMBL" id="KZ987835">
    <property type="protein sequence ID" value="RKP14439.1"/>
    <property type="molecule type" value="Genomic_DNA"/>
</dbReference>